<name>A0A3B0WG52_9ZZZZ</name>
<gene>
    <name evidence="1" type="ORF">MNBD_CHLOROFLEXI01-2277</name>
</gene>
<accession>A0A3B0WG52</accession>
<evidence type="ECO:0000313" key="1">
    <source>
        <dbReference type="EMBL" id="VAW43436.1"/>
    </source>
</evidence>
<reference evidence="1" key="1">
    <citation type="submission" date="2018-06" db="EMBL/GenBank/DDBJ databases">
        <authorList>
            <person name="Zhirakovskaya E."/>
        </authorList>
    </citation>
    <scope>NUCLEOTIDE SEQUENCE</scope>
</reference>
<dbReference type="Pfam" id="PF14384">
    <property type="entry name" value="BrnA_antitoxin"/>
    <property type="match status" value="1"/>
</dbReference>
<dbReference type="AlphaFoldDB" id="A0A3B0WG52"/>
<proteinExistence type="predicted"/>
<dbReference type="EMBL" id="UOEU01001082">
    <property type="protein sequence ID" value="VAW43436.1"/>
    <property type="molecule type" value="Genomic_DNA"/>
</dbReference>
<organism evidence="1">
    <name type="scientific">hydrothermal vent metagenome</name>
    <dbReference type="NCBI Taxonomy" id="652676"/>
    <lineage>
        <taxon>unclassified sequences</taxon>
        <taxon>metagenomes</taxon>
        <taxon>ecological metagenomes</taxon>
    </lineage>
</organism>
<dbReference type="InterPro" id="IPR025528">
    <property type="entry name" value="BrnA_antitoxin"/>
</dbReference>
<evidence type="ECO:0008006" key="2">
    <source>
        <dbReference type="Google" id="ProtNLM"/>
    </source>
</evidence>
<sequence length="72" mass="8753">MRDHYDFSKMKGKKNPYIKYLKQPVTIRIDRDSISYFKSLAEETGIPYQTLINLYLRDCTIHHRKLQMEWVS</sequence>
<protein>
    <recommendedName>
        <fullName evidence="2">Antitoxin</fullName>
    </recommendedName>
</protein>